<dbReference type="Proteomes" id="UP000184236">
    <property type="component" value="Unassembled WGS sequence"/>
</dbReference>
<organism evidence="1 2">
    <name type="scientific">Chryseobacterium takakiae</name>
    <dbReference type="NCBI Taxonomy" id="1302685"/>
    <lineage>
        <taxon>Bacteria</taxon>
        <taxon>Pseudomonadati</taxon>
        <taxon>Bacteroidota</taxon>
        <taxon>Flavobacteriia</taxon>
        <taxon>Flavobacteriales</taxon>
        <taxon>Weeksellaceae</taxon>
        <taxon>Chryseobacterium group</taxon>
        <taxon>Chryseobacterium</taxon>
    </lineage>
</organism>
<keyword evidence="2" id="KW-1185">Reference proteome</keyword>
<evidence type="ECO:0000313" key="1">
    <source>
        <dbReference type="EMBL" id="SHF40225.1"/>
    </source>
</evidence>
<evidence type="ECO:0000313" key="2">
    <source>
        <dbReference type="Proteomes" id="UP000184236"/>
    </source>
</evidence>
<gene>
    <name evidence="1" type="ORF">SAMN05444408_11842</name>
</gene>
<dbReference type="EMBL" id="FQVO01000018">
    <property type="protein sequence ID" value="SHF40225.1"/>
    <property type="molecule type" value="Genomic_DNA"/>
</dbReference>
<dbReference type="RefSeq" id="WP_228408505.1">
    <property type="nucleotide sequence ID" value="NZ_FQVO01000018.1"/>
</dbReference>
<name>A0A1M5BCS7_9FLAO</name>
<proteinExistence type="predicted"/>
<accession>A0A1M5BCS7</accession>
<sequence length="213" mass="25309">MKNFKIQKDKGIVSEQFLNRNIHDFYSACHYISMLPYKRNTDKHDILCVFNDSGGTCSTKHAVLRKLALENDAAEIKLILGIFKMDAGYTGKIKNTLEKFNLEYIPEAHNYLKIEQTYYDFTKANSNYHDFKNKLLIEKEIEYNQIVEEKSAFHQDFFKNWINTENLNYSLHKIWEIREQCIQDLQKRDDCGTDNFSPVCYQNSQEVRDEFKQ</sequence>
<dbReference type="AlphaFoldDB" id="A0A1M5BCS7"/>
<protein>
    <submittedName>
        <fullName evidence="1">Uncharacterized protein</fullName>
    </submittedName>
</protein>
<reference evidence="2" key="1">
    <citation type="submission" date="2016-11" db="EMBL/GenBank/DDBJ databases">
        <authorList>
            <person name="Varghese N."/>
            <person name="Submissions S."/>
        </authorList>
    </citation>
    <scope>NUCLEOTIDE SEQUENCE [LARGE SCALE GENOMIC DNA]</scope>
    <source>
        <strain evidence="2">DSM 26898</strain>
    </source>
</reference>
<dbReference type="STRING" id="1302685.SAMN05444408_11842"/>